<proteinExistence type="predicted"/>
<comment type="caution">
    <text evidence="5">The sequence shown here is derived from an EMBL/GenBank/DDBJ whole genome shotgun (WGS) entry which is preliminary data.</text>
</comment>
<feature type="compositionally biased region" description="Polar residues" evidence="3">
    <location>
        <begin position="652"/>
        <end position="668"/>
    </location>
</feature>
<dbReference type="InterPro" id="IPR046357">
    <property type="entry name" value="PPIase_dom_sf"/>
</dbReference>
<name>A0A9D4FI06_DREPO</name>
<reference evidence="5" key="1">
    <citation type="journal article" date="2019" name="bioRxiv">
        <title>The Genome of the Zebra Mussel, Dreissena polymorpha: A Resource for Invasive Species Research.</title>
        <authorList>
            <person name="McCartney M.A."/>
            <person name="Auch B."/>
            <person name="Kono T."/>
            <person name="Mallez S."/>
            <person name="Zhang Y."/>
            <person name="Obille A."/>
            <person name="Becker A."/>
            <person name="Abrahante J.E."/>
            <person name="Garbe J."/>
            <person name="Badalamenti J.P."/>
            <person name="Herman A."/>
            <person name="Mangelson H."/>
            <person name="Liachko I."/>
            <person name="Sullivan S."/>
            <person name="Sone E.D."/>
            <person name="Koren S."/>
            <person name="Silverstein K.A.T."/>
            <person name="Beckman K.B."/>
            <person name="Gohl D.M."/>
        </authorList>
    </citation>
    <scope>NUCLEOTIDE SEQUENCE</scope>
    <source>
        <strain evidence="5">Duluth1</strain>
        <tissue evidence="5">Whole animal</tissue>
    </source>
</reference>
<evidence type="ECO:0000256" key="1">
    <source>
        <dbReference type="PROSITE-ProRule" id="PRU00277"/>
    </source>
</evidence>
<feature type="region of interest" description="Disordered" evidence="3">
    <location>
        <begin position="351"/>
        <end position="427"/>
    </location>
</feature>
<feature type="compositionally biased region" description="Low complexity" evidence="3">
    <location>
        <begin position="368"/>
        <end position="388"/>
    </location>
</feature>
<dbReference type="InterPro" id="IPR011993">
    <property type="entry name" value="PH-like_dom_sf"/>
</dbReference>
<keyword evidence="1" id="KW-0697">Rotamase</keyword>
<feature type="compositionally biased region" description="Pro residues" evidence="3">
    <location>
        <begin position="287"/>
        <end position="297"/>
    </location>
</feature>
<evidence type="ECO:0000256" key="3">
    <source>
        <dbReference type="SAM" id="MobiDB-lite"/>
    </source>
</evidence>
<evidence type="ECO:0000313" key="6">
    <source>
        <dbReference type="Proteomes" id="UP000828390"/>
    </source>
</evidence>
<protein>
    <recommendedName>
        <fullName evidence="1">peptidylprolyl isomerase</fullName>
        <ecNumber evidence="1">5.2.1.8</ecNumber>
    </recommendedName>
</protein>
<gene>
    <name evidence="5" type="ORF">DPMN_150611</name>
</gene>
<dbReference type="Gene3D" id="3.10.50.40">
    <property type="match status" value="1"/>
</dbReference>
<dbReference type="Pfam" id="PF23649">
    <property type="entry name" value="FKBP15"/>
    <property type="match status" value="1"/>
</dbReference>
<accession>A0A9D4FI06</accession>
<evidence type="ECO:0000313" key="5">
    <source>
        <dbReference type="EMBL" id="KAH3797036.1"/>
    </source>
</evidence>
<dbReference type="GO" id="GO:0003755">
    <property type="term" value="F:peptidyl-prolyl cis-trans isomerase activity"/>
    <property type="evidence" value="ECO:0007669"/>
    <property type="project" value="UniProtKB-KW"/>
</dbReference>
<dbReference type="Proteomes" id="UP000828390">
    <property type="component" value="Unassembled WGS sequence"/>
</dbReference>
<dbReference type="PANTHER" id="PTHR44927">
    <property type="entry name" value="FK506-BINDING PROTEIN 15"/>
    <property type="match status" value="1"/>
</dbReference>
<dbReference type="AlphaFoldDB" id="A0A9D4FI06"/>
<comment type="catalytic activity">
    <reaction evidence="1">
        <text>[protein]-peptidylproline (omega=180) = [protein]-peptidylproline (omega=0)</text>
        <dbReference type="Rhea" id="RHEA:16237"/>
        <dbReference type="Rhea" id="RHEA-COMP:10747"/>
        <dbReference type="Rhea" id="RHEA-COMP:10748"/>
        <dbReference type="ChEBI" id="CHEBI:83833"/>
        <dbReference type="ChEBI" id="CHEBI:83834"/>
        <dbReference type="EC" id="5.2.1.8"/>
    </reaction>
</comment>
<keyword evidence="6" id="KW-1185">Reference proteome</keyword>
<feature type="non-terminal residue" evidence="5">
    <location>
        <position position="1"/>
    </location>
</feature>
<dbReference type="InterPro" id="IPR056598">
    <property type="entry name" value="FKBP-15_dom"/>
</dbReference>
<keyword evidence="1" id="KW-0413">Isomerase</keyword>
<dbReference type="PROSITE" id="PS50059">
    <property type="entry name" value="FKBP_PPIASE"/>
    <property type="match status" value="1"/>
</dbReference>
<dbReference type="Pfam" id="PF00254">
    <property type="entry name" value="FKBP_C"/>
    <property type="match status" value="1"/>
</dbReference>
<organism evidence="5 6">
    <name type="scientific">Dreissena polymorpha</name>
    <name type="common">Zebra mussel</name>
    <name type="synonym">Mytilus polymorpha</name>
    <dbReference type="NCBI Taxonomy" id="45954"/>
    <lineage>
        <taxon>Eukaryota</taxon>
        <taxon>Metazoa</taxon>
        <taxon>Spiralia</taxon>
        <taxon>Lophotrochozoa</taxon>
        <taxon>Mollusca</taxon>
        <taxon>Bivalvia</taxon>
        <taxon>Autobranchia</taxon>
        <taxon>Heteroconchia</taxon>
        <taxon>Euheterodonta</taxon>
        <taxon>Imparidentia</taxon>
        <taxon>Neoheterodontei</taxon>
        <taxon>Myida</taxon>
        <taxon>Dreissenoidea</taxon>
        <taxon>Dreissenidae</taxon>
        <taxon>Dreissena</taxon>
    </lineage>
</organism>
<feature type="compositionally biased region" description="Basic and acidic residues" evidence="3">
    <location>
        <begin position="669"/>
        <end position="680"/>
    </location>
</feature>
<dbReference type="SUPFAM" id="SSF54534">
    <property type="entry name" value="FKBP-like"/>
    <property type="match status" value="1"/>
</dbReference>
<keyword evidence="2" id="KW-0175">Coiled coil</keyword>
<feature type="region of interest" description="Disordered" evidence="3">
    <location>
        <begin position="721"/>
        <end position="741"/>
    </location>
</feature>
<evidence type="ECO:0000259" key="4">
    <source>
        <dbReference type="PROSITE" id="PS50059"/>
    </source>
</evidence>
<feature type="region of interest" description="Disordered" evidence="3">
    <location>
        <begin position="29"/>
        <end position="57"/>
    </location>
</feature>
<feature type="region of interest" description="Disordered" evidence="3">
    <location>
        <begin position="652"/>
        <end position="680"/>
    </location>
</feature>
<feature type="region of interest" description="Disordered" evidence="3">
    <location>
        <begin position="282"/>
        <end position="335"/>
    </location>
</feature>
<feature type="domain" description="PPIase FKBP-type" evidence="4">
    <location>
        <begin position="186"/>
        <end position="278"/>
    </location>
</feature>
<feature type="compositionally biased region" description="Polar residues" evidence="3">
    <location>
        <begin position="319"/>
        <end position="333"/>
    </location>
</feature>
<dbReference type="InterPro" id="IPR001179">
    <property type="entry name" value="PPIase_FKBP_dom"/>
</dbReference>
<dbReference type="EC" id="5.2.1.8" evidence="1"/>
<dbReference type="Gene3D" id="2.30.29.30">
    <property type="entry name" value="Pleckstrin-homology domain (PH domain)/Phosphotyrosine-binding domain (PTB)"/>
    <property type="match status" value="1"/>
</dbReference>
<dbReference type="EMBL" id="JAIWYP010000007">
    <property type="protein sequence ID" value="KAH3797036.1"/>
    <property type="molecule type" value="Genomic_DNA"/>
</dbReference>
<reference evidence="5" key="2">
    <citation type="submission" date="2020-11" db="EMBL/GenBank/DDBJ databases">
        <authorList>
            <person name="McCartney M.A."/>
            <person name="Auch B."/>
            <person name="Kono T."/>
            <person name="Mallez S."/>
            <person name="Becker A."/>
            <person name="Gohl D.M."/>
            <person name="Silverstein K.A.T."/>
            <person name="Koren S."/>
            <person name="Bechman K.B."/>
            <person name="Herman A."/>
            <person name="Abrahante J.E."/>
            <person name="Garbe J."/>
        </authorList>
    </citation>
    <scope>NUCLEOTIDE SEQUENCE</scope>
    <source>
        <strain evidence="5">Duluth1</strain>
        <tissue evidence="5">Whole animal</tissue>
    </source>
</reference>
<feature type="coiled-coil region" evidence="2">
    <location>
        <begin position="555"/>
        <end position="589"/>
    </location>
</feature>
<sequence length="948" mass="104976">MFFNQEDDEQDFLSPGGSKLGALFGIDKAGSQGGNESLTYTAPKQPKKKESTPPGGKTGPVVTFAVAIHAYKYVDQKFASQGKLGCAILANHSTSEYFILMYVTQQQTVTKANITSAFAFTVQANNYANFYDDARQSWSILFDNEQHAKDFAKHVGLAKALSSGPTPSGLVTQDMTLGEGDVLQTGDSVEVKYTGWRLTNNTFGDVFDTNVNADKLFRFKLGAGKVIKGWDSGVVGMKKGGKRFLVVPPGLAYGTQGMGDKVSPNSTLLFEVEIVRVKLVGKESSPSPAPNPAPVPAPGGSGEADEGEEEDQTVKGRTRSISDQLSHSPTQDTSKAKLISRMAKMGKPMLPLSGAVAASPDSDHEDSVPASPVIQPSQPAQPAQPARSTVNHQPHGHQTEPRFMPVQSYPQPVMQPSVSQQQYHGAESQPAFLQGFPAAQQLAPYQPQQNYLQQQQQQQMNMMQQMPMPQAGIPGTLHTQYIVPGLSQGTDMMLLSETRQQHTDVRLSLSKVSDKVDQVLQKLDHGATHPSGGGLLPNMETSVLLHNITRIVQENERLKQDVFEKSAKIESQNEKISELLQRNQSFVEKSQVLMEQRNEGLFSSANQSQNRVLSLEQDKVVLTKQLSEASSQISSLQVEVTGLKKREFELSQQVENTSKSSRTQGQEVETLRTQHTEDESRIAELQRQLRDERTAKKAVEGSMATLQEELSDQQAARQALEKSALERKRKSAEEKRQLEEDMEDLKANLEAEIQSLKEKLRKQKTSANVASQQQISQLEEEIHADWQRKCEQMVEAASEKHTRALRAVIEEKDELQNTVNQLEQKIASLRQSSSGGEQRAAQLQGELEQMAQWKEKYESLRASASSMKERYEARIEELEQRQTILQQQLEQAQSGRHGNVEGPTGVQGLLDEVKKIMNTVFKEMRETFEADESYTGAEILQAILNSIK</sequence>
<feature type="compositionally biased region" description="Low complexity" evidence="3">
    <location>
        <begin position="404"/>
        <end position="423"/>
    </location>
</feature>
<evidence type="ECO:0000256" key="2">
    <source>
        <dbReference type="SAM" id="Coils"/>
    </source>
</evidence>
<dbReference type="PANTHER" id="PTHR44927:SF1">
    <property type="entry name" value="FK506-BINDING PROTEIN 15"/>
    <property type="match status" value="1"/>
</dbReference>